<sequence length="398" mass="44684">MPHVNLDCLQVESGESSFNTTPFDNFRDQMTKVTEDGGVRKKIIHEGVGSVVPPNGVVYIHYNSYLELEEVPFDTSYLRCTKPLRFQLGIGGLYPGFELSVLTMKKGEKSQFLIDHAYAFGKMGSPPRVPPNATLLVEIELLNFVDCGAIADEKLMTDDDRKKFAGAYKAALGFHALGNDYFKDNNIPAAVENYRKAETLLTGCVMHNDEEETQQKKLLMKIYVNLCICYNTPKMKAPGKVCLIAKDATLTSPTDARRNAKLHFNWGKALLALNDFKKAADHLKLALSLQPSSVEISEKLKTLEQKKIKYYEHEKISYKKALKLNSSQKAQTGTSKEPEFEKLIKSQLEEFCASSESSIRLPPRLTKDEKDLCRKLAHQLGLSFQEVVSDKCVISITK</sequence>
<feature type="domain" description="PPIase FKBP-type" evidence="6">
    <location>
        <begin position="55"/>
        <end position="145"/>
    </location>
</feature>
<keyword evidence="3 5" id="KW-0802">TPR repeat</keyword>
<evidence type="ECO:0000313" key="8">
    <source>
        <dbReference type="Proteomes" id="UP001558652"/>
    </source>
</evidence>
<evidence type="ECO:0000256" key="1">
    <source>
        <dbReference type="ARBA" id="ARBA00009648"/>
    </source>
</evidence>
<dbReference type="AlphaFoldDB" id="A0ABD0YYN2"/>
<name>A0ABD0YYN2_9HEMI</name>
<dbReference type="Pfam" id="PF07719">
    <property type="entry name" value="TPR_2"/>
    <property type="match status" value="1"/>
</dbReference>
<dbReference type="InterPro" id="IPR046357">
    <property type="entry name" value="PPIase_dom_sf"/>
</dbReference>
<dbReference type="SMART" id="SM00028">
    <property type="entry name" value="TPR"/>
    <property type="match status" value="2"/>
</dbReference>
<proteinExistence type="inferred from homology"/>
<dbReference type="EC" id="5.2.1.8" evidence="4"/>
<dbReference type="Proteomes" id="UP001558652">
    <property type="component" value="Unassembled WGS sequence"/>
</dbReference>
<keyword evidence="4" id="KW-0697">Rotamase</keyword>
<dbReference type="InterPro" id="IPR011990">
    <property type="entry name" value="TPR-like_helical_dom_sf"/>
</dbReference>
<comment type="catalytic activity">
    <reaction evidence="4">
        <text>[protein]-peptidylproline (omega=180) = [protein]-peptidylproline (omega=0)</text>
        <dbReference type="Rhea" id="RHEA:16237"/>
        <dbReference type="Rhea" id="RHEA-COMP:10747"/>
        <dbReference type="Rhea" id="RHEA-COMP:10748"/>
        <dbReference type="ChEBI" id="CHEBI:83833"/>
        <dbReference type="ChEBI" id="CHEBI:83834"/>
        <dbReference type="EC" id="5.2.1.8"/>
    </reaction>
</comment>
<dbReference type="InterPro" id="IPR042282">
    <property type="entry name" value="FKBP6/shu"/>
</dbReference>
<dbReference type="SUPFAM" id="SSF48452">
    <property type="entry name" value="TPR-like"/>
    <property type="match status" value="1"/>
</dbReference>
<dbReference type="InterPro" id="IPR013105">
    <property type="entry name" value="TPR_2"/>
</dbReference>
<dbReference type="InterPro" id="IPR019734">
    <property type="entry name" value="TPR_rpt"/>
</dbReference>
<dbReference type="Gene3D" id="3.10.50.40">
    <property type="match status" value="1"/>
</dbReference>
<protein>
    <recommendedName>
        <fullName evidence="4">peptidylprolyl isomerase</fullName>
        <ecNumber evidence="4">5.2.1.8</ecNumber>
    </recommendedName>
</protein>
<dbReference type="Pfam" id="PF00254">
    <property type="entry name" value="FKBP_C"/>
    <property type="match status" value="1"/>
</dbReference>
<comment type="caution">
    <text evidence="7">The sequence shown here is derived from an EMBL/GenBank/DDBJ whole genome shotgun (WGS) entry which is preliminary data.</text>
</comment>
<evidence type="ECO:0000313" key="7">
    <source>
        <dbReference type="EMBL" id="KAL1124319.1"/>
    </source>
</evidence>
<evidence type="ECO:0000256" key="2">
    <source>
        <dbReference type="ARBA" id="ARBA00022737"/>
    </source>
</evidence>
<dbReference type="GO" id="GO:0003755">
    <property type="term" value="F:peptidyl-prolyl cis-trans isomerase activity"/>
    <property type="evidence" value="ECO:0007669"/>
    <property type="project" value="UniProtKB-KW"/>
</dbReference>
<dbReference type="Gene3D" id="1.25.40.10">
    <property type="entry name" value="Tetratricopeptide repeat domain"/>
    <property type="match status" value="1"/>
</dbReference>
<dbReference type="Gene3D" id="3.30.1370.50">
    <property type="entry name" value="R3H-like domain"/>
    <property type="match status" value="1"/>
</dbReference>
<dbReference type="PROSITE" id="PS50059">
    <property type="entry name" value="FKBP_PPIASE"/>
    <property type="match status" value="1"/>
</dbReference>
<keyword evidence="4" id="KW-0413">Isomerase</keyword>
<dbReference type="PANTHER" id="PTHR46674:SF1">
    <property type="entry name" value="INACTIVE PEPTIDYL-PROLYL CIS-TRANS ISOMERASE FKBP6"/>
    <property type="match status" value="1"/>
</dbReference>
<reference evidence="7 8" key="1">
    <citation type="submission" date="2024-07" db="EMBL/GenBank/DDBJ databases">
        <title>Chromosome-level genome assembly of the water stick insect Ranatra chinensis (Heteroptera: Nepidae).</title>
        <authorList>
            <person name="Liu X."/>
        </authorList>
    </citation>
    <scope>NUCLEOTIDE SEQUENCE [LARGE SCALE GENOMIC DNA]</scope>
    <source>
        <strain evidence="7">Cailab_2021Rc</strain>
        <tissue evidence="7">Muscle</tissue>
    </source>
</reference>
<evidence type="ECO:0000259" key="6">
    <source>
        <dbReference type="PROSITE" id="PS50059"/>
    </source>
</evidence>
<accession>A0ABD0YYN2</accession>
<comment type="similarity">
    <text evidence="1">Belongs to the FKBP6 family.</text>
</comment>
<dbReference type="PANTHER" id="PTHR46674">
    <property type="entry name" value="INACTIVE PEPTIDYL-PROLYL CIS-TRANS ISOMERASE FKBP6"/>
    <property type="match status" value="1"/>
</dbReference>
<dbReference type="EMBL" id="JBFDAA010000011">
    <property type="protein sequence ID" value="KAL1124319.1"/>
    <property type="molecule type" value="Genomic_DNA"/>
</dbReference>
<feature type="repeat" description="TPR" evidence="5">
    <location>
        <begin position="260"/>
        <end position="293"/>
    </location>
</feature>
<keyword evidence="2" id="KW-0677">Repeat</keyword>
<gene>
    <name evidence="7" type="ORF">AAG570_002087</name>
</gene>
<dbReference type="InterPro" id="IPR036867">
    <property type="entry name" value="R3H_dom_sf"/>
</dbReference>
<keyword evidence="8" id="KW-1185">Reference proteome</keyword>
<dbReference type="InterPro" id="IPR001179">
    <property type="entry name" value="PPIase_FKBP_dom"/>
</dbReference>
<evidence type="ECO:0000256" key="4">
    <source>
        <dbReference type="PROSITE-ProRule" id="PRU00277"/>
    </source>
</evidence>
<dbReference type="PROSITE" id="PS50005">
    <property type="entry name" value="TPR"/>
    <property type="match status" value="1"/>
</dbReference>
<organism evidence="7 8">
    <name type="scientific">Ranatra chinensis</name>
    <dbReference type="NCBI Taxonomy" id="642074"/>
    <lineage>
        <taxon>Eukaryota</taxon>
        <taxon>Metazoa</taxon>
        <taxon>Ecdysozoa</taxon>
        <taxon>Arthropoda</taxon>
        <taxon>Hexapoda</taxon>
        <taxon>Insecta</taxon>
        <taxon>Pterygota</taxon>
        <taxon>Neoptera</taxon>
        <taxon>Paraneoptera</taxon>
        <taxon>Hemiptera</taxon>
        <taxon>Heteroptera</taxon>
        <taxon>Panheteroptera</taxon>
        <taxon>Nepomorpha</taxon>
        <taxon>Nepidae</taxon>
        <taxon>Ranatrinae</taxon>
        <taxon>Ranatra</taxon>
    </lineage>
</organism>
<dbReference type="SUPFAM" id="SSF54534">
    <property type="entry name" value="FKBP-like"/>
    <property type="match status" value="1"/>
</dbReference>
<evidence type="ECO:0000256" key="3">
    <source>
        <dbReference type="ARBA" id="ARBA00022803"/>
    </source>
</evidence>
<evidence type="ECO:0000256" key="5">
    <source>
        <dbReference type="PROSITE-ProRule" id="PRU00339"/>
    </source>
</evidence>